<dbReference type="KEGG" id="pbp:STSP1_02295"/>
<dbReference type="AlphaFoldDB" id="A0A1W6LQ19"/>
<keyword evidence="1" id="KW-0813">Transport</keyword>
<evidence type="ECO:0000313" key="7">
    <source>
        <dbReference type="EMBL" id="ARN57869.1"/>
    </source>
</evidence>
<reference evidence="8" key="1">
    <citation type="submission" date="2017-04" db="EMBL/GenBank/DDBJ databases">
        <title>Comparative genomics and description of representatives of a novel lineage of planctomycetes thriving in anoxic sediments.</title>
        <authorList>
            <person name="Spring S."/>
            <person name="Bunk B."/>
            <person name="Sproer C."/>
        </authorList>
    </citation>
    <scope>NUCLEOTIDE SEQUENCE [LARGE SCALE GENOMIC DNA]</scope>
    <source>
        <strain evidence="8">ST-PulAB-D4</strain>
    </source>
</reference>
<evidence type="ECO:0000256" key="3">
    <source>
        <dbReference type="ARBA" id="ARBA00022840"/>
    </source>
</evidence>
<keyword evidence="3 7" id="KW-0067">ATP-binding</keyword>
<dbReference type="InterPro" id="IPR003439">
    <property type="entry name" value="ABC_transporter-like_ATP-bd"/>
</dbReference>
<evidence type="ECO:0000313" key="8">
    <source>
        <dbReference type="Proteomes" id="UP000193334"/>
    </source>
</evidence>
<dbReference type="PANTHER" id="PTHR42794:SF1">
    <property type="entry name" value="HEMIN IMPORT ATP-BINDING PROTEIN HMUV"/>
    <property type="match status" value="1"/>
</dbReference>
<dbReference type="Proteomes" id="UP000193334">
    <property type="component" value="Chromosome"/>
</dbReference>
<evidence type="ECO:0000256" key="1">
    <source>
        <dbReference type="ARBA" id="ARBA00022448"/>
    </source>
</evidence>
<proteinExistence type="predicted"/>
<keyword evidence="8" id="KW-1185">Reference proteome</keyword>
<keyword evidence="4" id="KW-1278">Translocase</keyword>
<comment type="function">
    <text evidence="5">Part of the ABC transporter complex HmuTUV involved in hemin import. Responsible for energy coupling to the transport system.</text>
</comment>
<accession>A0A1W6LQ19</accession>
<dbReference type="EC" id="3.6.3.-" evidence="7"/>
<dbReference type="PROSITE" id="PS50893">
    <property type="entry name" value="ABC_TRANSPORTER_2"/>
    <property type="match status" value="1"/>
</dbReference>
<organism evidence="7 8">
    <name type="scientific">Sedimentisphaera salicampi</name>
    <dbReference type="NCBI Taxonomy" id="1941349"/>
    <lineage>
        <taxon>Bacteria</taxon>
        <taxon>Pseudomonadati</taxon>
        <taxon>Planctomycetota</taxon>
        <taxon>Phycisphaerae</taxon>
        <taxon>Sedimentisphaerales</taxon>
        <taxon>Sedimentisphaeraceae</taxon>
        <taxon>Sedimentisphaera</taxon>
    </lineage>
</organism>
<sequence>MSEIIRLENVCLDKYGKRILDGISLSISCGECCGLIGANGSGKSSLLSLISGYDWASEGSIWFCGERYGEINIPEVRKEIGLLSLSRTPEFSKNLTVFELIKTGVTGTIMPALWLKSEDRRASQKAEELLAEYEMQHFKSRRLATLSTGEMMKTLLLRAVAGEPKLLLLDEPASGLDIFNRALILDFIKRLNNGKRAIMTVTHHLEELPDSLDSVTVLKSGREVITGCPEEVLKDSVLSEAFACRVEVVKIGSRYLANASL</sequence>
<dbReference type="SMART" id="SM00382">
    <property type="entry name" value="AAA"/>
    <property type="match status" value="1"/>
</dbReference>
<evidence type="ECO:0000259" key="6">
    <source>
        <dbReference type="PROSITE" id="PS50893"/>
    </source>
</evidence>
<dbReference type="RefSeq" id="WP_085756486.1">
    <property type="nucleotide sequence ID" value="NZ_CP021023.1"/>
</dbReference>
<dbReference type="Gene3D" id="3.40.50.300">
    <property type="entry name" value="P-loop containing nucleotide triphosphate hydrolases"/>
    <property type="match status" value="1"/>
</dbReference>
<dbReference type="EMBL" id="CP021023">
    <property type="protein sequence ID" value="ARN57869.1"/>
    <property type="molecule type" value="Genomic_DNA"/>
</dbReference>
<evidence type="ECO:0000256" key="2">
    <source>
        <dbReference type="ARBA" id="ARBA00022741"/>
    </source>
</evidence>
<dbReference type="Pfam" id="PF00005">
    <property type="entry name" value="ABC_tran"/>
    <property type="match status" value="1"/>
</dbReference>
<dbReference type="InterPro" id="IPR003593">
    <property type="entry name" value="AAA+_ATPase"/>
</dbReference>
<dbReference type="GO" id="GO:0005524">
    <property type="term" value="F:ATP binding"/>
    <property type="evidence" value="ECO:0007669"/>
    <property type="project" value="UniProtKB-KW"/>
</dbReference>
<dbReference type="STRING" id="1941349.STSP1_02295"/>
<name>A0A1W6LQ19_9BACT</name>
<dbReference type="GO" id="GO:0016887">
    <property type="term" value="F:ATP hydrolysis activity"/>
    <property type="evidence" value="ECO:0007669"/>
    <property type="project" value="InterPro"/>
</dbReference>
<gene>
    <name evidence="7" type="primary">ylmA</name>
    <name evidence="7" type="ORF">STSP1_02295</name>
</gene>
<dbReference type="PANTHER" id="PTHR42794">
    <property type="entry name" value="HEMIN IMPORT ATP-BINDING PROTEIN HMUV"/>
    <property type="match status" value="1"/>
</dbReference>
<dbReference type="SUPFAM" id="SSF52540">
    <property type="entry name" value="P-loop containing nucleoside triphosphate hydrolases"/>
    <property type="match status" value="1"/>
</dbReference>
<evidence type="ECO:0000256" key="4">
    <source>
        <dbReference type="ARBA" id="ARBA00022967"/>
    </source>
</evidence>
<feature type="domain" description="ABC transporter" evidence="6">
    <location>
        <begin position="5"/>
        <end position="245"/>
    </location>
</feature>
<protein>
    <submittedName>
        <fullName evidence="7">Putative ABC transporter ATP-binding protein YlmA</fullName>
        <ecNumber evidence="7">3.6.3.-</ecNumber>
    </submittedName>
</protein>
<evidence type="ECO:0000256" key="5">
    <source>
        <dbReference type="ARBA" id="ARBA00037066"/>
    </source>
</evidence>
<keyword evidence="2" id="KW-0547">Nucleotide-binding</keyword>
<dbReference type="InterPro" id="IPR027417">
    <property type="entry name" value="P-loop_NTPase"/>
</dbReference>
<keyword evidence="7" id="KW-0378">Hydrolase</keyword>